<dbReference type="EMBL" id="CCKQ01011367">
    <property type="protein sequence ID" value="CDW82916.1"/>
    <property type="molecule type" value="Genomic_DNA"/>
</dbReference>
<dbReference type="GO" id="GO:0016491">
    <property type="term" value="F:oxidoreductase activity"/>
    <property type="evidence" value="ECO:0007669"/>
    <property type="project" value="UniProtKB-KW"/>
</dbReference>
<dbReference type="Gene3D" id="3.40.50.720">
    <property type="entry name" value="NAD(P)-binding Rossmann-like Domain"/>
    <property type="match status" value="1"/>
</dbReference>
<reference evidence="3 4" key="1">
    <citation type="submission" date="2014-06" db="EMBL/GenBank/DDBJ databases">
        <authorList>
            <person name="Swart Estienne"/>
        </authorList>
    </citation>
    <scope>NUCLEOTIDE SEQUENCE [LARGE SCALE GENOMIC DNA]</scope>
    <source>
        <strain evidence="3 4">130c</strain>
    </source>
</reference>
<evidence type="ECO:0000256" key="2">
    <source>
        <dbReference type="ARBA" id="ARBA00023002"/>
    </source>
</evidence>
<dbReference type="PANTHER" id="PTHR43899">
    <property type="entry name" value="RH59310P"/>
    <property type="match status" value="1"/>
</dbReference>
<name>A0A078AM21_STYLE</name>
<sequence>MVKNFIYLPLKEVGKYLYYKFRPLSFLQNQYGDGKIIITGPTQGIGPAYCEALIRAGYTDFLLIDEDQTKLDTLETKLKAYYEDNVLKHKKHLIGEDEGHTNQLKLQMFLFDFDESYDQDRFKALEKIMIDITENTDLKISMLVNNFAKVKKGSYESLDYKDISEMINGNINAITYMTKFVLTKMNHQEPKCAIINVGSATASKVRANGRFNMKEYQVYQATQTYQLAFTNLLHSEYGDVIDFLNDLPCTFNMAKDDIDNMGLNVKPAEHVEAVLKTLGKETTSNGTLSHTFLFYLMKKSPIPIFKFFS</sequence>
<dbReference type="Proteomes" id="UP000039865">
    <property type="component" value="Unassembled WGS sequence"/>
</dbReference>
<gene>
    <name evidence="3" type="primary">Contig1730.g1875</name>
    <name evidence="3" type="ORF">STYLEM_11953</name>
</gene>
<evidence type="ECO:0000313" key="4">
    <source>
        <dbReference type="Proteomes" id="UP000039865"/>
    </source>
</evidence>
<dbReference type="InterPro" id="IPR051019">
    <property type="entry name" value="VLCFA-Steroid_DH"/>
</dbReference>
<dbReference type="SUPFAM" id="SSF51735">
    <property type="entry name" value="NAD(P)-binding Rossmann-fold domains"/>
    <property type="match status" value="1"/>
</dbReference>
<accession>A0A078AM21</accession>
<dbReference type="AlphaFoldDB" id="A0A078AM21"/>
<protein>
    <submittedName>
        <fullName evidence="3">Short-chain dehydrogenase reductase sdr</fullName>
    </submittedName>
</protein>
<organism evidence="3 4">
    <name type="scientific">Stylonychia lemnae</name>
    <name type="common">Ciliate</name>
    <dbReference type="NCBI Taxonomy" id="5949"/>
    <lineage>
        <taxon>Eukaryota</taxon>
        <taxon>Sar</taxon>
        <taxon>Alveolata</taxon>
        <taxon>Ciliophora</taxon>
        <taxon>Intramacronucleata</taxon>
        <taxon>Spirotrichea</taxon>
        <taxon>Stichotrichia</taxon>
        <taxon>Sporadotrichida</taxon>
        <taxon>Oxytrichidae</taxon>
        <taxon>Stylonychinae</taxon>
        <taxon>Stylonychia</taxon>
    </lineage>
</organism>
<evidence type="ECO:0000256" key="1">
    <source>
        <dbReference type="ARBA" id="ARBA00006484"/>
    </source>
</evidence>
<keyword evidence="4" id="KW-1185">Reference proteome</keyword>
<dbReference type="InParanoid" id="A0A078AM21"/>
<comment type="similarity">
    <text evidence="1">Belongs to the short-chain dehydrogenases/reductases (SDR) family.</text>
</comment>
<keyword evidence="2" id="KW-0560">Oxidoreductase</keyword>
<dbReference type="PANTHER" id="PTHR43899:SF13">
    <property type="entry name" value="RH59310P"/>
    <property type="match status" value="1"/>
</dbReference>
<dbReference type="Pfam" id="PF00106">
    <property type="entry name" value="adh_short"/>
    <property type="match status" value="1"/>
</dbReference>
<dbReference type="InterPro" id="IPR036291">
    <property type="entry name" value="NAD(P)-bd_dom_sf"/>
</dbReference>
<proteinExistence type="inferred from homology"/>
<evidence type="ECO:0000313" key="3">
    <source>
        <dbReference type="EMBL" id="CDW82916.1"/>
    </source>
</evidence>
<dbReference type="InterPro" id="IPR002347">
    <property type="entry name" value="SDR_fam"/>
</dbReference>